<dbReference type="Proteomes" id="UP000306441">
    <property type="component" value="Unassembled WGS sequence"/>
</dbReference>
<evidence type="ECO:0000313" key="2">
    <source>
        <dbReference type="Proteomes" id="UP000306441"/>
    </source>
</evidence>
<evidence type="ECO:0008006" key="3">
    <source>
        <dbReference type="Google" id="ProtNLM"/>
    </source>
</evidence>
<organism evidence="1 2">
    <name type="scientific">Ollibium composti</name>
    <dbReference type="NCBI Taxonomy" id="2675109"/>
    <lineage>
        <taxon>Bacteria</taxon>
        <taxon>Pseudomonadati</taxon>
        <taxon>Pseudomonadota</taxon>
        <taxon>Alphaproteobacteria</taxon>
        <taxon>Hyphomicrobiales</taxon>
        <taxon>Phyllobacteriaceae</taxon>
        <taxon>Ollibium</taxon>
    </lineage>
</organism>
<accession>A0ABY2QDU7</accession>
<sequence length="374" mass="40701">MIGPAFADAEPSASFTGSLERHYTTNAQDSDRAVGDWYTLLRGSLRHEFGEADANATLGADFEATRHDTVSIEDDRALGLSLTAFRRLETGLELKGTLSYRVTSDGDDLPIGPVTLGMRTLKQVVTGHGQIGIDLGNATALILEAGDSLERAGPTRFEHDLLPESRLDPNTNRFQLAARITRTFGHLALGASASALLTTVERLGSPPVGVSFEQYGARLEAAYTAADGTTLGAALGAELLDAADGLYRRVRPAWQLTFAKPLPHGFDLRGTYFGRYESTDSDDPLASWLQRAELEGSLQIRPDWTLAAGLFCEVKENLLFENKERSRGFYAEATYRVTPSTSLVLRLDASRTEKTVIDVRESTVDTFVGLRAKL</sequence>
<dbReference type="SUPFAM" id="SSF56935">
    <property type="entry name" value="Porins"/>
    <property type="match status" value="1"/>
</dbReference>
<gene>
    <name evidence="1" type="ORF">E6C48_00580</name>
</gene>
<comment type="caution">
    <text evidence="1">The sequence shown here is derived from an EMBL/GenBank/DDBJ whole genome shotgun (WGS) entry which is preliminary data.</text>
</comment>
<dbReference type="EMBL" id="SSNY01000001">
    <property type="protein sequence ID" value="THF60093.1"/>
    <property type="molecule type" value="Genomic_DNA"/>
</dbReference>
<name>A0ABY2QDU7_9HYPH</name>
<evidence type="ECO:0000313" key="1">
    <source>
        <dbReference type="EMBL" id="THF60093.1"/>
    </source>
</evidence>
<protein>
    <recommendedName>
        <fullName evidence="3">Porin</fullName>
    </recommendedName>
</protein>
<keyword evidence="2" id="KW-1185">Reference proteome</keyword>
<proteinExistence type="predicted"/>
<reference evidence="1 2" key="1">
    <citation type="submission" date="2019-04" db="EMBL/GenBank/DDBJ databases">
        <title>Mesorhizobium composti sp. nov., isolated from compost.</title>
        <authorList>
            <person name="Lin S.-Y."/>
            <person name="Hameed A."/>
            <person name="Hsieh Y.-T."/>
            <person name="Young C.-C."/>
        </authorList>
    </citation>
    <scope>NUCLEOTIDE SEQUENCE [LARGE SCALE GENOMIC DNA]</scope>
    <source>
        <strain evidence="1 2">CC-YTH430</strain>
    </source>
</reference>